<evidence type="ECO:0000313" key="2">
    <source>
        <dbReference type="EMBL" id="CAG8815479.1"/>
    </source>
</evidence>
<dbReference type="EMBL" id="CAJVPY010052634">
    <property type="protein sequence ID" value="CAG8815479.1"/>
    <property type="molecule type" value="Genomic_DNA"/>
</dbReference>
<keyword evidence="1" id="KW-1133">Transmembrane helix</keyword>
<keyword evidence="3" id="KW-1185">Reference proteome</keyword>
<protein>
    <submittedName>
        <fullName evidence="2">3673_t:CDS:1</fullName>
    </submittedName>
</protein>
<keyword evidence="1" id="KW-0812">Transmembrane</keyword>
<accession>A0A9N9PH01</accession>
<dbReference type="AlphaFoldDB" id="A0A9N9PH01"/>
<dbReference type="Proteomes" id="UP000789405">
    <property type="component" value="Unassembled WGS sequence"/>
</dbReference>
<feature type="non-terminal residue" evidence="2">
    <location>
        <position position="1"/>
    </location>
</feature>
<name>A0A9N9PH01_9GLOM</name>
<comment type="caution">
    <text evidence="2">The sequence shown here is derived from an EMBL/GenBank/DDBJ whole genome shotgun (WGS) entry which is preliminary data.</text>
</comment>
<evidence type="ECO:0000256" key="1">
    <source>
        <dbReference type="SAM" id="Phobius"/>
    </source>
</evidence>
<organism evidence="2 3">
    <name type="scientific">Dentiscutata erythropus</name>
    <dbReference type="NCBI Taxonomy" id="1348616"/>
    <lineage>
        <taxon>Eukaryota</taxon>
        <taxon>Fungi</taxon>
        <taxon>Fungi incertae sedis</taxon>
        <taxon>Mucoromycota</taxon>
        <taxon>Glomeromycotina</taxon>
        <taxon>Glomeromycetes</taxon>
        <taxon>Diversisporales</taxon>
        <taxon>Gigasporaceae</taxon>
        <taxon>Dentiscutata</taxon>
    </lineage>
</organism>
<gene>
    <name evidence="2" type="ORF">DERYTH_LOCUS26116</name>
</gene>
<keyword evidence="1" id="KW-0472">Membrane</keyword>
<feature type="transmembrane region" description="Helical" evidence="1">
    <location>
        <begin position="12"/>
        <end position="29"/>
    </location>
</feature>
<proteinExistence type="predicted"/>
<sequence>NEAVIESLDPKLVTRYFVVLLILCSFCASPEKLNRGGIEL</sequence>
<reference evidence="2" key="1">
    <citation type="submission" date="2021-06" db="EMBL/GenBank/DDBJ databases">
        <authorList>
            <person name="Kallberg Y."/>
            <person name="Tangrot J."/>
            <person name="Rosling A."/>
        </authorList>
    </citation>
    <scope>NUCLEOTIDE SEQUENCE</scope>
    <source>
        <strain evidence="2">MA453B</strain>
    </source>
</reference>
<evidence type="ECO:0000313" key="3">
    <source>
        <dbReference type="Proteomes" id="UP000789405"/>
    </source>
</evidence>